<protein>
    <recommendedName>
        <fullName evidence="3 11">Histidinol dehydrogenase</fullName>
        <shortName evidence="11">HDH</shortName>
        <ecNumber evidence="3 11">1.1.1.23</ecNumber>
    </recommendedName>
</protein>
<evidence type="ECO:0000256" key="6">
    <source>
        <dbReference type="ARBA" id="ARBA00022833"/>
    </source>
</evidence>
<dbReference type="InterPro" id="IPR012131">
    <property type="entry name" value="Hstdl_DH"/>
</dbReference>
<dbReference type="CDD" id="cd06572">
    <property type="entry name" value="Histidinol_dh"/>
    <property type="match status" value="1"/>
</dbReference>
<evidence type="ECO:0000313" key="18">
    <source>
        <dbReference type="EMBL" id="AFZ65728.1"/>
    </source>
</evidence>
<dbReference type="eggNOG" id="COG0141">
    <property type="taxonomic scope" value="Bacteria"/>
</dbReference>
<feature type="binding site" evidence="11 16">
    <location>
        <position position="437"/>
    </location>
    <ligand>
        <name>Zn(2+)</name>
        <dbReference type="ChEBI" id="CHEBI:29105"/>
    </ligand>
</feature>
<keyword evidence="6 11" id="KW-0862">Zinc</keyword>
<name>K9ZVT0_DEIPD</name>
<evidence type="ECO:0000256" key="10">
    <source>
        <dbReference type="ARBA" id="ARBA00049489"/>
    </source>
</evidence>
<evidence type="ECO:0000256" key="7">
    <source>
        <dbReference type="ARBA" id="ARBA00023002"/>
    </source>
</evidence>
<evidence type="ECO:0000256" key="2">
    <source>
        <dbReference type="ARBA" id="ARBA00010178"/>
    </source>
</evidence>
<accession>K9ZVT0</accession>
<evidence type="ECO:0000256" key="8">
    <source>
        <dbReference type="ARBA" id="ARBA00023027"/>
    </source>
</evidence>
<dbReference type="PIRSF" id="PIRSF000099">
    <property type="entry name" value="Histidinol_dh"/>
    <property type="match status" value="1"/>
</dbReference>
<evidence type="ECO:0000256" key="13">
    <source>
        <dbReference type="PIRSR" id="PIRSR000099-1"/>
    </source>
</evidence>
<feature type="binding site" evidence="11 15">
    <location>
        <position position="275"/>
    </location>
    <ligand>
        <name>substrate</name>
    </ligand>
</feature>
<dbReference type="KEGG" id="dpd:Deipe_0120"/>
<dbReference type="EC" id="1.1.1.23" evidence="3 11"/>
<feature type="binding site" evidence="11 15">
    <location>
        <position position="437"/>
    </location>
    <ligand>
        <name>substrate</name>
    </ligand>
</feature>
<keyword evidence="9 11" id="KW-0368">Histidine biosynthesis</keyword>
<dbReference type="FunFam" id="3.40.50.1980:FF:000001">
    <property type="entry name" value="Histidinol dehydrogenase"/>
    <property type="match status" value="1"/>
</dbReference>
<dbReference type="NCBIfam" id="TIGR00069">
    <property type="entry name" value="hisD"/>
    <property type="match status" value="1"/>
</dbReference>
<evidence type="ECO:0000256" key="9">
    <source>
        <dbReference type="ARBA" id="ARBA00023102"/>
    </source>
</evidence>
<feature type="binding site" evidence="11 14">
    <location>
        <position position="145"/>
    </location>
    <ligand>
        <name>NAD(+)</name>
        <dbReference type="ChEBI" id="CHEBI:57540"/>
    </ligand>
</feature>
<keyword evidence="7 11" id="KW-0560">Oxidoreductase</keyword>
<dbReference type="HOGENOM" id="CLU_006732_3_3_0"/>
<dbReference type="PROSITE" id="PS00611">
    <property type="entry name" value="HISOL_DEHYDROGENASE"/>
    <property type="match status" value="1"/>
</dbReference>
<dbReference type="PATRIC" id="fig|937777.3.peg.125"/>
<feature type="binding site" evidence="11 15">
    <location>
        <position position="378"/>
    </location>
    <ligand>
        <name>substrate</name>
    </ligand>
</feature>
<dbReference type="InterPro" id="IPR022695">
    <property type="entry name" value="Histidinol_DH_monofunct"/>
</dbReference>
<dbReference type="SUPFAM" id="SSF53720">
    <property type="entry name" value="ALDH-like"/>
    <property type="match status" value="1"/>
</dbReference>
<feature type="binding site" evidence="11 14">
    <location>
        <position position="207"/>
    </location>
    <ligand>
        <name>NAD(+)</name>
        <dbReference type="ChEBI" id="CHEBI:57540"/>
    </ligand>
</feature>
<evidence type="ECO:0000256" key="1">
    <source>
        <dbReference type="ARBA" id="ARBA00004940"/>
    </source>
</evidence>
<dbReference type="InterPro" id="IPR016161">
    <property type="entry name" value="Ald_DH/histidinol_DH"/>
</dbReference>
<feature type="binding site" evidence="11 15">
    <location>
        <position position="253"/>
    </location>
    <ligand>
        <name>substrate</name>
    </ligand>
</feature>
<evidence type="ECO:0000256" key="15">
    <source>
        <dbReference type="PIRSR" id="PIRSR000099-3"/>
    </source>
</evidence>
<sequence length="451" mass="48018">MLGKCFRIVGVNILTGDAARAALKRTFADNPVPESVLQRSAALFGERLSPQQAVDRILADVRERGDAALRHWTQLIDGVDIDVVQLPAHLIESARVEPDLHEAILVAIARVRAFHEKQPAGGWIEHTEGGALGQLVRPLERLGVYVPGGLAPLVSSLIHTAVPAVVAGVREIVVATPPGQGGQVHPAILVAAREIGVEAVYRVGGAQAIAALAYGTESIAAVDKIAGPGNQFVVLAKRAVYGSVGIESLPGPTETLVLADDGADARFVAADLLAQAEHNGAEPVLVTDSRELLIEVERELARQLENLPEPNRSWARDSVMTRFKIVLAGDLDEAFELANLYAPEHLCLLLQDAWSYVGKVRRAGGIFVGEASMEALGDYAAGPSHVMPTGGTARFLSPVNVRDFQNIISLIGLNEVTLREVGPHAARLARAEGLEAHARAIEIRLQDGKAH</sequence>
<feature type="active site" description="Proton acceptor" evidence="11 13">
    <location>
        <position position="345"/>
    </location>
</feature>
<dbReference type="GO" id="GO:0000105">
    <property type="term" value="P:L-histidine biosynthetic process"/>
    <property type="evidence" value="ECO:0007669"/>
    <property type="project" value="UniProtKB-UniRule"/>
</dbReference>
<evidence type="ECO:0000256" key="17">
    <source>
        <dbReference type="RuleBase" id="RU004175"/>
    </source>
</evidence>
<feature type="binding site" evidence="11 14">
    <location>
        <position position="230"/>
    </location>
    <ligand>
        <name>NAD(+)</name>
        <dbReference type="ChEBI" id="CHEBI:57540"/>
    </ligand>
</feature>
<feature type="active site" description="Proton acceptor" evidence="11 13">
    <location>
        <position position="344"/>
    </location>
</feature>
<evidence type="ECO:0000256" key="14">
    <source>
        <dbReference type="PIRSR" id="PIRSR000099-2"/>
    </source>
</evidence>
<feature type="binding site" evidence="11 15">
    <location>
        <position position="278"/>
    </location>
    <ligand>
        <name>substrate</name>
    </ligand>
</feature>
<dbReference type="Gene3D" id="3.40.50.1980">
    <property type="entry name" value="Nitrogenase molybdenum iron protein domain"/>
    <property type="match status" value="2"/>
</dbReference>
<evidence type="ECO:0000256" key="5">
    <source>
        <dbReference type="ARBA" id="ARBA00022723"/>
    </source>
</evidence>
<feature type="binding site" evidence="11 16">
    <location>
        <position position="275"/>
    </location>
    <ligand>
        <name>Zn(2+)</name>
        <dbReference type="ChEBI" id="CHEBI:29105"/>
    </ligand>
</feature>
<proteinExistence type="inferred from homology"/>
<evidence type="ECO:0000256" key="16">
    <source>
        <dbReference type="PIRSR" id="PIRSR000099-4"/>
    </source>
</evidence>
<dbReference type="PRINTS" id="PR00083">
    <property type="entry name" value="HOLDHDRGNASE"/>
</dbReference>
<dbReference type="Proteomes" id="UP000010467">
    <property type="component" value="Chromosome"/>
</dbReference>
<evidence type="ECO:0000256" key="11">
    <source>
        <dbReference type="HAMAP-Rule" id="MF_01024"/>
    </source>
</evidence>
<dbReference type="UniPathway" id="UPA00031">
    <property type="reaction ID" value="UER00014"/>
</dbReference>
<comment type="similarity">
    <text evidence="2 11 12 17">Belongs to the histidinol dehydrogenase family.</text>
</comment>
<comment type="cofactor">
    <cofactor evidence="11 16">
        <name>Zn(2+)</name>
        <dbReference type="ChEBI" id="CHEBI:29105"/>
    </cofactor>
    <text evidence="11 16">Binds 1 zinc ion per subunit.</text>
</comment>
<keyword evidence="19" id="KW-1185">Reference proteome</keyword>
<dbReference type="FunFam" id="1.20.5.1300:FF:000002">
    <property type="entry name" value="Histidinol dehydrogenase, chloroplastic"/>
    <property type="match status" value="1"/>
</dbReference>
<feature type="binding site" evidence="11 15">
    <location>
        <position position="432"/>
    </location>
    <ligand>
        <name>substrate</name>
    </ligand>
</feature>
<comment type="function">
    <text evidence="11">Catalyzes the sequential NAD-dependent oxidations of L-histidinol to L-histidinaldehyde and then to L-histidine.</text>
</comment>
<dbReference type="GO" id="GO:0004399">
    <property type="term" value="F:histidinol dehydrogenase activity"/>
    <property type="evidence" value="ECO:0007669"/>
    <property type="project" value="UniProtKB-UniRule"/>
</dbReference>
<feature type="binding site" evidence="11 16">
    <location>
        <position position="378"/>
    </location>
    <ligand>
        <name>Zn(2+)</name>
        <dbReference type="ChEBI" id="CHEBI:29105"/>
    </ligand>
</feature>
<dbReference type="EMBL" id="CP003382">
    <property type="protein sequence ID" value="AFZ65728.1"/>
    <property type="molecule type" value="Genomic_DNA"/>
</dbReference>
<dbReference type="GO" id="GO:0051287">
    <property type="term" value="F:NAD binding"/>
    <property type="evidence" value="ECO:0007669"/>
    <property type="project" value="InterPro"/>
</dbReference>
<dbReference type="Gene3D" id="1.20.5.1300">
    <property type="match status" value="1"/>
</dbReference>
<keyword evidence="5 11" id="KW-0479">Metal-binding</keyword>
<organism evidence="18 19">
    <name type="scientific">Deinococcus peraridilitoris (strain DSM 19664 / LMG 22246 / CIP 109416 / KR-200)</name>
    <dbReference type="NCBI Taxonomy" id="937777"/>
    <lineage>
        <taxon>Bacteria</taxon>
        <taxon>Thermotogati</taxon>
        <taxon>Deinococcota</taxon>
        <taxon>Deinococci</taxon>
        <taxon>Deinococcales</taxon>
        <taxon>Deinococcaceae</taxon>
        <taxon>Deinococcus</taxon>
    </lineage>
</organism>
<comment type="catalytic activity">
    <reaction evidence="10 11">
        <text>L-histidinol + 2 NAD(+) + H2O = L-histidine + 2 NADH + 3 H(+)</text>
        <dbReference type="Rhea" id="RHEA:20641"/>
        <dbReference type="ChEBI" id="CHEBI:15377"/>
        <dbReference type="ChEBI" id="CHEBI:15378"/>
        <dbReference type="ChEBI" id="CHEBI:57540"/>
        <dbReference type="ChEBI" id="CHEBI:57595"/>
        <dbReference type="ChEBI" id="CHEBI:57699"/>
        <dbReference type="ChEBI" id="CHEBI:57945"/>
        <dbReference type="EC" id="1.1.1.23"/>
    </reaction>
</comment>
<keyword evidence="4 11" id="KW-0028">Amino-acid biosynthesis</keyword>
<evidence type="ECO:0000256" key="12">
    <source>
        <dbReference type="PIRNR" id="PIRNR000099"/>
    </source>
</evidence>
<dbReference type="STRING" id="937777.Deipe_0120"/>
<dbReference type="PANTHER" id="PTHR21256:SF2">
    <property type="entry name" value="HISTIDINE BIOSYNTHESIS TRIFUNCTIONAL PROTEIN"/>
    <property type="match status" value="1"/>
</dbReference>
<dbReference type="GO" id="GO:0008270">
    <property type="term" value="F:zinc ion binding"/>
    <property type="evidence" value="ECO:0007669"/>
    <property type="project" value="UniProtKB-UniRule"/>
</dbReference>
<feature type="binding site" evidence="11 15">
    <location>
        <position position="345"/>
    </location>
    <ligand>
        <name>substrate</name>
    </ligand>
</feature>
<dbReference type="PANTHER" id="PTHR21256">
    <property type="entry name" value="HISTIDINOL DEHYDROGENASE HDH"/>
    <property type="match status" value="1"/>
</dbReference>
<evidence type="ECO:0000313" key="19">
    <source>
        <dbReference type="Proteomes" id="UP000010467"/>
    </source>
</evidence>
<reference evidence="19" key="1">
    <citation type="submission" date="2012-03" db="EMBL/GenBank/DDBJ databases">
        <title>Complete sequence of chromosome of Deinococcus peraridilitoris DSM 19664.</title>
        <authorList>
            <person name="Lucas S."/>
            <person name="Copeland A."/>
            <person name="Lapidus A."/>
            <person name="Glavina del Rio T."/>
            <person name="Dalin E."/>
            <person name="Tice H."/>
            <person name="Bruce D."/>
            <person name="Goodwin L."/>
            <person name="Pitluck S."/>
            <person name="Peters L."/>
            <person name="Mikhailova N."/>
            <person name="Lu M."/>
            <person name="Kyrpides N."/>
            <person name="Mavromatis K."/>
            <person name="Ivanova N."/>
            <person name="Brettin T."/>
            <person name="Detter J.C."/>
            <person name="Han C."/>
            <person name="Larimer F."/>
            <person name="Land M."/>
            <person name="Hauser L."/>
            <person name="Markowitz V."/>
            <person name="Cheng J.-F."/>
            <person name="Hugenholtz P."/>
            <person name="Woyke T."/>
            <person name="Wu D."/>
            <person name="Pukall R."/>
            <person name="Steenblock K."/>
            <person name="Brambilla E."/>
            <person name="Klenk H.-P."/>
            <person name="Eisen J.A."/>
        </authorList>
    </citation>
    <scope>NUCLEOTIDE SEQUENCE [LARGE SCALE GENOMIC DNA]</scope>
    <source>
        <strain evidence="19">DSM 19664 / LMG 22246 / CIP 109416 / KR-200</strain>
    </source>
</reference>
<keyword evidence="8 11" id="KW-0520">NAD</keyword>
<dbReference type="Pfam" id="PF00815">
    <property type="entry name" value="Histidinol_dh"/>
    <property type="match status" value="1"/>
</dbReference>
<feature type="binding site" evidence="11 16">
    <location>
        <position position="278"/>
    </location>
    <ligand>
        <name>Zn(2+)</name>
        <dbReference type="ChEBI" id="CHEBI:29105"/>
    </ligand>
</feature>
<dbReference type="GO" id="GO:0005829">
    <property type="term" value="C:cytosol"/>
    <property type="evidence" value="ECO:0007669"/>
    <property type="project" value="TreeGrafter"/>
</dbReference>
<dbReference type="HAMAP" id="MF_01024">
    <property type="entry name" value="HisD"/>
    <property type="match status" value="1"/>
</dbReference>
<gene>
    <name evidence="11" type="primary">hisD</name>
    <name evidence="18" type="ordered locus">Deipe_0120</name>
</gene>
<dbReference type="AlphaFoldDB" id="K9ZVT0"/>
<dbReference type="InterPro" id="IPR001692">
    <property type="entry name" value="Histidinol_DH_CS"/>
</dbReference>
<evidence type="ECO:0000256" key="3">
    <source>
        <dbReference type="ARBA" id="ARBA00012965"/>
    </source>
</evidence>
<evidence type="ECO:0000256" key="4">
    <source>
        <dbReference type="ARBA" id="ARBA00022605"/>
    </source>
</evidence>
<comment type="pathway">
    <text evidence="1 11">Amino-acid biosynthesis; L-histidine biosynthesis; L-histidine from 5-phospho-alpha-D-ribose 1-diphosphate: step 9/9.</text>
</comment>